<keyword evidence="2" id="KW-1185">Reference proteome</keyword>
<comment type="caution">
    <text evidence="1">The sequence shown here is derived from an EMBL/GenBank/DDBJ whole genome shotgun (WGS) entry which is preliminary data.</text>
</comment>
<proteinExistence type="predicted"/>
<evidence type="ECO:0000313" key="2">
    <source>
        <dbReference type="Proteomes" id="UP001230649"/>
    </source>
</evidence>
<dbReference type="Proteomes" id="UP001230649">
    <property type="component" value="Unassembled WGS sequence"/>
</dbReference>
<reference evidence="1" key="1">
    <citation type="submission" date="2023-04" db="EMBL/GenBank/DDBJ databases">
        <title>Draft Genome sequencing of Naganishia species isolated from polar environments using Oxford Nanopore Technology.</title>
        <authorList>
            <person name="Leo P."/>
            <person name="Venkateswaran K."/>
        </authorList>
    </citation>
    <scope>NUCLEOTIDE SEQUENCE</scope>
    <source>
        <strain evidence="1">MNA-CCFEE 5262</strain>
    </source>
</reference>
<evidence type="ECO:0000313" key="1">
    <source>
        <dbReference type="EMBL" id="KAJ9104189.1"/>
    </source>
</evidence>
<organism evidence="1 2">
    <name type="scientific">Naganishia adeliensis</name>
    <dbReference type="NCBI Taxonomy" id="92952"/>
    <lineage>
        <taxon>Eukaryota</taxon>
        <taxon>Fungi</taxon>
        <taxon>Dikarya</taxon>
        <taxon>Basidiomycota</taxon>
        <taxon>Agaricomycotina</taxon>
        <taxon>Tremellomycetes</taxon>
        <taxon>Filobasidiales</taxon>
        <taxon>Filobasidiaceae</taxon>
        <taxon>Naganishia</taxon>
    </lineage>
</organism>
<accession>A0ACC2VYY5</accession>
<sequence length="320" mass="35261">MPSQAAYQAPDISYGVDDGGRNGGDVASGTDGITDETLNDTKSQHVYRWNAPADLNLVPDVYHPSSFDAAEMPPPTAPATSYGPYATGWPATKMCCKTVPLEERMIKPSLIISLIIRSEASFWNYLRKNLYPAPPTALHPDNLSYPSSVWTSSAPPTVRSTPQSSVLPPSGPSGFGQERHRMERRGDNRSTAVSVFPNPRQKGQQPGWMQETTELFANRTVNIGDHEGIDLERAALEAISGKDEGTRTPRRAAGSVSFLEKICFAFAFRTRIVQLRVATCESTDTAQVRVCFRQRVRLEEREGELEESATIVDDEFPLAR</sequence>
<protein>
    <submittedName>
        <fullName evidence="1">Uncharacterized protein</fullName>
    </submittedName>
</protein>
<gene>
    <name evidence="1" type="ORF">QFC20_004627</name>
</gene>
<dbReference type="EMBL" id="JASBWS010000055">
    <property type="protein sequence ID" value="KAJ9104189.1"/>
    <property type="molecule type" value="Genomic_DNA"/>
</dbReference>
<name>A0ACC2VYY5_9TREE</name>